<evidence type="ECO:0000256" key="1">
    <source>
        <dbReference type="ARBA" id="ARBA00043985"/>
    </source>
</evidence>
<dbReference type="OrthoDB" id="9779630at2"/>
<feature type="region of interest" description="Disordered" evidence="3">
    <location>
        <begin position="225"/>
        <end position="252"/>
    </location>
</feature>
<sequence length="252" mass="27540">MFSRLANIFKGMFGLFVKDLERKNPEALLELEQENLRKQIANFNQGLAAHAGLAERLMSQVRKQEAEERELHARTTAHLRAGNKSAAAQNALRLQTLARELEENRRQLAQAEETYQNLTKAREVAVAAARAKIESLKGALNDMRMKSAMAEMNEMAAGMVSSIGGSGDTLNRLHEMVEEERTKAAGRARVARDSMDMSEINLKEAEMDALADLALAEFAAKEGIALPDQASASDAPATTRSMGGSAPQSENQ</sequence>
<organism evidence="4 7">
    <name type="scientific">Phytopseudomonas dryadis</name>
    <dbReference type="NCBI Taxonomy" id="2487520"/>
    <lineage>
        <taxon>Bacteria</taxon>
        <taxon>Pseudomonadati</taxon>
        <taxon>Pseudomonadota</taxon>
        <taxon>Gammaproteobacteria</taxon>
        <taxon>Pseudomonadales</taxon>
        <taxon>Pseudomonadaceae</taxon>
        <taxon>Phytopseudomonas</taxon>
    </lineage>
</organism>
<dbReference type="EMBL" id="QJUM01000024">
    <property type="protein sequence ID" value="TBV02474.1"/>
    <property type="molecule type" value="Genomic_DNA"/>
</dbReference>
<evidence type="ECO:0000256" key="2">
    <source>
        <dbReference type="SAM" id="Coils"/>
    </source>
</evidence>
<dbReference type="InterPro" id="IPR007157">
    <property type="entry name" value="PspA_VIPP1"/>
</dbReference>
<reference evidence="6 7" key="1">
    <citation type="submission" date="2018-06" db="EMBL/GenBank/DDBJ databases">
        <title>Three novel Pseudomonas species isolated from symptomatic oak.</title>
        <authorList>
            <person name="Bueno-Gonzalez V."/>
            <person name="Brady C."/>
        </authorList>
    </citation>
    <scope>NUCLEOTIDE SEQUENCE [LARGE SCALE GENOMIC DNA]</scope>
    <source>
        <strain evidence="5 6">P26B</strain>
        <strain evidence="4 7">P6B</strain>
    </source>
</reference>
<keyword evidence="6" id="KW-1185">Reference proteome</keyword>
<dbReference type="AlphaFoldDB" id="A0A4Q9QZG8"/>
<evidence type="ECO:0000313" key="7">
    <source>
        <dbReference type="Proteomes" id="UP000293172"/>
    </source>
</evidence>
<proteinExistence type="inferred from homology"/>
<dbReference type="RefSeq" id="WP_131177814.1">
    <property type="nucleotide sequence ID" value="NZ_QJUL01000019.1"/>
</dbReference>
<dbReference type="Proteomes" id="UP000291334">
    <property type="component" value="Unassembled WGS sequence"/>
</dbReference>
<gene>
    <name evidence="5" type="ORF">DNK34_19040</name>
    <name evidence="4" type="ORF">DNK44_14175</name>
</gene>
<evidence type="ECO:0000313" key="5">
    <source>
        <dbReference type="EMBL" id="TBV02474.1"/>
    </source>
</evidence>
<dbReference type="Pfam" id="PF04012">
    <property type="entry name" value="PspA_IM30"/>
    <property type="match status" value="1"/>
</dbReference>
<accession>A0A4Q9QZG8</accession>
<evidence type="ECO:0000256" key="3">
    <source>
        <dbReference type="SAM" id="MobiDB-lite"/>
    </source>
</evidence>
<evidence type="ECO:0000313" key="4">
    <source>
        <dbReference type="EMBL" id="TBU91192.1"/>
    </source>
</evidence>
<name>A0A4Q9QZG8_9GAMM</name>
<feature type="coiled-coil region" evidence="2">
    <location>
        <begin position="17"/>
        <end position="146"/>
    </location>
</feature>
<evidence type="ECO:0008006" key="8">
    <source>
        <dbReference type="Google" id="ProtNLM"/>
    </source>
</evidence>
<dbReference type="Proteomes" id="UP000293172">
    <property type="component" value="Unassembled WGS sequence"/>
</dbReference>
<comment type="similarity">
    <text evidence="1">Belongs to the PspA/Vipp/IM30 family.</text>
</comment>
<keyword evidence="2" id="KW-0175">Coiled coil</keyword>
<feature type="compositionally biased region" description="Polar residues" evidence="3">
    <location>
        <begin position="230"/>
        <end position="252"/>
    </location>
</feature>
<evidence type="ECO:0000313" key="6">
    <source>
        <dbReference type="Proteomes" id="UP000291334"/>
    </source>
</evidence>
<comment type="caution">
    <text evidence="4">The sequence shown here is derived from an EMBL/GenBank/DDBJ whole genome shotgun (WGS) entry which is preliminary data.</text>
</comment>
<protein>
    <recommendedName>
        <fullName evidence="8">Phage shock protein A</fullName>
    </recommendedName>
</protein>
<dbReference type="EMBL" id="QJUL01000019">
    <property type="protein sequence ID" value="TBU91192.1"/>
    <property type="molecule type" value="Genomic_DNA"/>
</dbReference>